<keyword evidence="6" id="KW-0560">Oxidoreductase</keyword>
<dbReference type="CDD" id="cd05254">
    <property type="entry name" value="dTDP_HR_like_SDR_e"/>
    <property type="match status" value="1"/>
</dbReference>
<protein>
    <recommendedName>
        <fullName evidence="4 6">dTDP-4-dehydrorhamnose reductase</fullName>
        <ecNumber evidence="3 6">1.1.1.133</ecNumber>
    </recommendedName>
</protein>
<accession>A0ABV5CFE7</accession>
<dbReference type="Pfam" id="PF04321">
    <property type="entry name" value="RmlD_sub_bind"/>
    <property type="match status" value="1"/>
</dbReference>
<dbReference type="SUPFAM" id="SSF51735">
    <property type="entry name" value="NAD(P)-binding Rossmann-fold domains"/>
    <property type="match status" value="1"/>
</dbReference>
<dbReference type="EMBL" id="JBBVGT010000002">
    <property type="protein sequence ID" value="MFB5946278.1"/>
    <property type="molecule type" value="Genomic_DNA"/>
</dbReference>
<sequence>MSKILITGSNGFIGQEIVNQLLNTEGDELIAISRGKNRVEHEKDFIYRSADVCDQETLEQIIAEYKPDTVIHTVAMANVDRCEEDPIECSRINVDPVKYLAQLAERHNFHLIYLSTDFVFDGLNGPYREDDQTRPLNHYGVSKVEAERCIQQSSCVWSIVRTILVYGAPYERNRSNLILWVKSSLENKQNINVVTDHYRMPTFVGDLAKACLEIARRKAYGIYHISSDEIFSVYEIAQQVADFWKLDKSLIRPVKSTELFSKVERPSYTGFNIDKARNDLDFSPTNLISGLEKIGQNL</sequence>
<keyword evidence="6" id="KW-0521">NADP</keyword>
<evidence type="ECO:0000256" key="6">
    <source>
        <dbReference type="RuleBase" id="RU364082"/>
    </source>
</evidence>
<comment type="catalytic activity">
    <reaction evidence="5">
        <text>dTDP-beta-L-rhamnose + NADP(+) = dTDP-4-dehydro-beta-L-rhamnose + NADPH + H(+)</text>
        <dbReference type="Rhea" id="RHEA:21796"/>
        <dbReference type="ChEBI" id="CHEBI:15378"/>
        <dbReference type="ChEBI" id="CHEBI:57510"/>
        <dbReference type="ChEBI" id="CHEBI:57783"/>
        <dbReference type="ChEBI" id="CHEBI:58349"/>
        <dbReference type="ChEBI" id="CHEBI:62830"/>
        <dbReference type="EC" id="1.1.1.133"/>
    </reaction>
</comment>
<comment type="similarity">
    <text evidence="2 6">Belongs to the dTDP-4-dehydrorhamnose reductase family.</text>
</comment>
<dbReference type="InterPro" id="IPR029903">
    <property type="entry name" value="RmlD-like-bd"/>
</dbReference>
<evidence type="ECO:0000313" key="9">
    <source>
        <dbReference type="Proteomes" id="UP001580928"/>
    </source>
</evidence>
<dbReference type="PANTHER" id="PTHR10491:SF4">
    <property type="entry name" value="METHIONINE ADENOSYLTRANSFERASE 2 SUBUNIT BETA"/>
    <property type="match status" value="1"/>
</dbReference>
<dbReference type="Proteomes" id="UP001580928">
    <property type="component" value="Unassembled WGS sequence"/>
</dbReference>
<dbReference type="Gene3D" id="3.40.50.720">
    <property type="entry name" value="NAD(P)-binding Rossmann-like Domain"/>
    <property type="match status" value="1"/>
</dbReference>
<evidence type="ECO:0000256" key="3">
    <source>
        <dbReference type="ARBA" id="ARBA00012929"/>
    </source>
</evidence>
<feature type="domain" description="RmlD-like substrate binding" evidence="7">
    <location>
        <begin position="3"/>
        <end position="293"/>
    </location>
</feature>
<gene>
    <name evidence="8" type="ORF">WKR92_10575</name>
</gene>
<evidence type="ECO:0000256" key="1">
    <source>
        <dbReference type="ARBA" id="ARBA00004781"/>
    </source>
</evidence>
<keyword evidence="9" id="KW-1185">Reference proteome</keyword>
<evidence type="ECO:0000259" key="7">
    <source>
        <dbReference type="Pfam" id="PF04321"/>
    </source>
</evidence>
<name>A0ABV5CFE7_9SPHI</name>
<evidence type="ECO:0000256" key="4">
    <source>
        <dbReference type="ARBA" id="ARBA00017099"/>
    </source>
</evidence>
<comment type="pathway">
    <text evidence="1 6">Carbohydrate biosynthesis; dTDP-L-rhamnose biosynthesis.</text>
</comment>
<evidence type="ECO:0000256" key="2">
    <source>
        <dbReference type="ARBA" id="ARBA00010944"/>
    </source>
</evidence>
<dbReference type="RefSeq" id="WP_375557805.1">
    <property type="nucleotide sequence ID" value="NZ_JBBVGT010000002.1"/>
</dbReference>
<evidence type="ECO:0000256" key="5">
    <source>
        <dbReference type="ARBA" id="ARBA00048200"/>
    </source>
</evidence>
<dbReference type="InterPro" id="IPR005913">
    <property type="entry name" value="dTDP_dehydrorham_reduct"/>
</dbReference>
<organism evidence="8 9">
    <name type="scientific">Albibacterium profundi</name>
    <dbReference type="NCBI Taxonomy" id="3134906"/>
    <lineage>
        <taxon>Bacteria</taxon>
        <taxon>Pseudomonadati</taxon>
        <taxon>Bacteroidota</taxon>
        <taxon>Sphingobacteriia</taxon>
        <taxon>Sphingobacteriales</taxon>
        <taxon>Sphingobacteriaceae</taxon>
        <taxon>Albibacterium</taxon>
    </lineage>
</organism>
<reference evidence="8 9" key="1">
    <citation type="submission" date="2024-04" db="EMBL/GenBank/DDBJ databases">
        <title>Albibacterium profundi sp. nov., isolated from sediment of the Challenger Deep of Mariana Trench.</title>
        <authorList>
            <person name="Wang Y."/>
        </authorList>
    </citation>
    <scope>NUCLEOTIDE SEQUENCE [LARGE SCALE GENOMIC DNA]</scope>
    <source>
        <strain evidence="8 9">RHL897</strain>
    </source>
</reference>
<proteinExistence type="inferred from homology"/>
<dbReference type="EC" id="1.1.1.133" evidence="3 6"/>
<evidence type="ECO:0000313" key="8">
    <source>
        <dbReference type="EMBL" id="MFB5946278.1"/>
    </source>
</evidence>
<dbReference type="PANTHER" id="PTHR10491">
    <property type="entry name" value="DTDP-4-DEHYDRORHAMNOSE REDUCTASE"/>
    <property type="match status" value="1"/>
</dbReference>
<comment type="function">
    <text evidence="6">Catalyzes the reduction of dTDP-6-deoxy-L-lyxo-4-hexulose to yield dTDP-L-rhamnose.</text>
</comment>
<comment type="caution">
    <text evidence="8">The sequence shown here is derived from an EMBL/GenBank/DDBJ whole genome shotgun (WGS) entry which is preliminary data.</text>
</comment>
<dbReference type="InterPro" id="IPR036291">
    <property type="entry name" value="NAD(P)-bd_dom_sf"/>
</dbReference>